<evidence type="ECO:0000256" key="2">
    <source>
        <dbReference type="ARBA" id="ARBA00022676"/>
    </source>
</evidence>
<dbReference type="CTD" id="6756060"/>
<dbReference type="GO" id="GO:0003714">
    <property type="term" value="F:transcription corepressor activity"/>
    <property type="evidence" value="ECO:0000318"/>
    <property type="project" value="GO_Central"/>
</dbReference>
<dbReference type="Gene3D" id="3.90.228.10">
    <property type="match status" value="1"/>
</dbReference>
<feature type="domain" description="PARP catalytic" evidence="8">
    <location>
        <begin position="1243"/>
        <end position="1435"/>
    </location>
</feature>
<keyword evidence="4 6" id="KW-0520">NAD</keyword>
<comment type="subcellular location">
    <subcellularLocation>
        <location evidence="1">Nucleus</location>
    </subcellularLocation>
</comment>
<dbReference type="RefSeq" id="XP_002114679.1">
    <property type="nucleotide sequence ID" value="XM_002114643.1"/>
</dbReference>
<dbReference type="GO" id="GO:0005737">
    <property type="term" value="C:cytoplasm"/>
    <property type="evidence" value="ECO:0000318"/>
    <property type="project" value="GO_Central"/>
</dbReference>
<name>B3S3K8_TRIAD</name>
<protein>
    <recommendedName>
        <fullName evidence="6">Poly [ADP-ribose] polymerase</fullName>
        <shortName evidence="6">PARP</shortName>
        <ecNumber evidence="6">2.4.2.-</ecNumber>
    </recommendedName>
</protein>
<dbReference type="GO" id="GO:0005634">
    <property type="term" value="C:nucleus"/>
    <property type="evidence" value="ECO:0000318"/>
    <property type="project" value="GO_Central"/>
</dbReference>
<dbReference type="SUPFAM" id="SSF52949">
    <property type="entry name" value="Macro domain-like"/>
    <property type="match status" value="1"/>
</dbReference>
<evidence type="ECO:0000259" key="9">
    <source>
        <dbReference type="PROSITE" id="PS51154"/>
    </source>
</evidence>
<feature type="region of interest" description="Disordered" evidence="7">
    <location>
        <begin position="134"/>
        <end position="273"/>
    </location>
</feature>
<dbReference type="eggNOG" id="KOG2633">
    <property type="taxonomic scope" value="Eukaryota"/>
</dbReference>
<keyword evidence="3 6" id="KW-0808">Transferase</keyword>
<evidence type="ECO:0000256" key="3">
    <source>
        <dbReference type="ARBA" id="ARBA00022679"/>
    </source>
</evidence>
<feature type="compositionally biased region" description="Low complexity" evidence="7">
    <location>
        <begin position="257"/>
        <end position="271"/>
    </location>
</feature>
<sequence>MAIRQLHVSSEKDSIELMAKLRGLKIGKSKIPLRSLWPVEMDNRKRKKLLDKVSKQMTQLNRKGYGGFYDRKIEDKKVTYRCQADAIIALICLDQFEICTDQPINIQFEGKDSKFMYDEVFRIRNLIQKQQNESNLLALQPDTSSPLPSKSRETASTNLQSSSLRSCSKSSTSSKKGQKKDQFANTKNGDDGISQIEKIAQDSIKQKIDGRGKLNKSNSNRNGRNTGGKTAAIKIDRSYKGDQTFSKNQNQGGRQDSYPSSSKLSPVKPKSMISKRTIGSDCAKFSVSTKATIEEEYTFSDKAYFLMQKINLEQRIKDKGYEVSFTFRDREDGGKLLARMIDGSQSYIMKELFDFFNLMDSNQDLPTRICKYLAQQTEMTDSINKKLIENGICAVIIPTNTNATISVIAKNATEYEKVTAVLLEIFDTKSTTVSGEAFSFPQDTAILLSSIQQDIAMSSKLLLEAELNDYTSSCTITVTGPRNNLHDVIRAIQAKLEEYKLIKFDITDTPVLKTEYLRTYLKDNIRSIEKIFGCRIEVEAKLDSDSWLMERCKNISISCYQIYKNTIENRIRTILRGITVQKEDGISKYSLTGRLLSSSRNKARLQRLQEELHCLIAIAGNKGESKCQKPSANPRNAFLRRTEPKIGKVATKGVVNLTQATPQTSRSKRKINNVAIKLVKGRIEQDGGATADVIVNSVSTNNFSEGKIAAALFKAGGTAYQQECRTQLQFPQDDSIGSTNGQYFGCKKVYHIPFLTSDRSISWLILRIEDCLRKADRESMRSIAIPIIGTGQLKLDVQEIARKMTDTSVKFAYNQTGSLREIYFMVFPTDTNVYNAFEYVLELNNPLEVPLHHQTDLLDKITKSTGETPVEENSYSALKLLFSARYDGTEVPISINVYHGNAHNATTDAIIDVTSLCAKHSNLDSHLDIMRYSDSRHTSQTLRILSSKSRSSIYQVCPYGCLPGFGTILAIINAREQKSITIPLLSIEINISHVYRLIGAIETFLANHLDETNYVNCFNFVIGYEDRSQEFATWVQMQITNKSLQFGWQISQHVAVTEFGLNIIYVAEDQSVISKLKSKIEEYADSWICHKMKDEDYFNSIDQNRWNRLVLQFWSEYNTILVKQDGNKTVCISGLENDILNAILSINKLSQIYFEEKAYNEVEKFAADSAQWHAKFGQSRTNFDVKLNYEIEKNYKTYTKDKTKKIFQIDATTKTVDFGRMLIRLADGTQCSIGKLSSEDFAIPDSWENTNEDEIKDGYFRIIDVKNQREINSVSNLPGLSGYKIRRLQRIQNWNLYRRYQIMKTEVATAVQKYKPGAQVERQLFHGTSSRSVTAICKSGFDRDFSGTSAGSGYGTGTYFAVKAHLSQGFGDSLLLVRVLTGIYGSSSGSGRPNLSIIPGSQNERIHSVVDNTSSPSMYVVSNDNSAYPEYIIHL</sequence>
<feature type="domain" description="Macro" evidence="9">
    <location>
        <begin position="663"/>
        <end position="845"/>
    </location>
</feature>
<gene>
    <name evidence="10" type="ORF">TRIADDRAFT_58759</name>
</gene>
<proteinExistence type="predicted"/>
<dbReference type="HOGENOM" id="CLU_259230_0_0_1"/>
<evidence type="ECO:0000256" key="6">
    <source>
        <dbReference type="RuleBase" id="RU362114"/>
    </source>
</evidence>
<feature type="compositionally biased region" description="Low complexity" evidence="7">
    <location>
        <begin position="215"/>
        <end position="230"/>
    </location>
</feature>
<dbReference type="Pfam" id="PF00644">
    <property type="entry name" value="PARP"/>
    <property type="match status" value="1"/>
</dbReference>
<evidence type="ECO:0000256" key="7">
    <source>
        <dbReference type="SAM" id="MobiDB-lite"/>
    </source>
</evidence>
<dbReference type="Pfam" id="PF01661">
    <property type="entry name" value="Macro"/>
    <property type="match status" value="1"/>
</dbReference>
<dbReference type="GeneID" id="6756060"/>
<dbReference type="GO" id="GO:0003950">
    <property type="term" value="F:NAD+ poly-ADP-ribosyltransferase activity"/>
    <property type="evidence" value="ECO:0007669"/>
    <property type="project" value="UniProtKB-UniRule"/>
</dbReference>
<evidence type="ECO:0000256" key="5">
    <source>
        <dbReference type="ARBA" id="ARBA00023242"/>
    </source>
</evidence>
<feature type="compositionally biased region" description="Polar residues" evidence="7">
    <location>
        <begin position="241"/>
        <end position="254"/>
    </location>
</feature>
<dbReference type="Proteomes" id="UP000009022">
    <property type="component" value="Unassembled WGS sequence"/>
</dbReference>
<dbReference type="PhylomeDB" id="B3S3K8"/>
<dbReference type="InterPro" id="IPR002589">
    <property type="entry name" value="Macro_dom"/>
</dbReference>
<dbReference type="SMART" id="SM00506">
    <property type="entry name" value="A1pp"/>
    <property type="match status" value="1"/>
</dbReference>
<dbReference type="InterPro" id="IPR052056">
    <property type="entry name" value="Mono-ARTD/PARP"/>
</dbReference>
<dbReference type="EC" id="2.4.2.-" evidence="6"/>
<dbReference type="PANTHER" id="PTHR14453:SF67">
    <property type="entry name" value="POLY [ADP-RIBOSE] POLYMERASE"/>
    <property type="match status" value="1"/>
</dbReference>
<dbReference type="InterPro" id="IPR012317">
    <property type="entry name" value="Poly(ADP-ribose)pol_cat_dom"/>
</dbReference>
<dbReference type="GO" id="GO:0010629">
    <property type="term" value="P:negative regulation of gene expression"/>
    <property type="evidence" value="ECO:0000318"/>
    <property type="project" value="GO_Central"/>
</dbReference>
<dbReference type="InParanoid" id="B3S3K8"/>
<dbReference type="SUPFAM" id="SSF56399">
    <property type="entry name" value="ADP-ribosylation"/>
    <property type="match status" value="1"/>
</dbReference>
<evidence type="ECO:0000259" key="8">
    <source>
        <dbReference type="PROSITE" id="PS51059"/>
    </source>
</evidence>
<dbReference type="KEGG" id="tad:TRIADDRAFT_58759"/>
<dbReference type="PANTHER" id="PTHR14453">
    <property type="entry name" value="PARP/ZINC FINGER CCCH TYPE DOMAIN CONTAINING PROTEIN"/>
    <property type="match status" value="1"/>
</dbReference>
<evidence type="ECO:0000313" key="10">
    <source>
        <dbReference type="EMBL" id="EDV22813.1"/>
    </source>
</evidence>
<dbReference type="PROSITE" id="PS51059">
    <property type="entry name" value="PARP_CATALYTIC"/>
    <property type="match status" value="1"/>
</dbReference>
<evidence type="ECO:0000256" key="4">
    <source>
        <dbReference type="ARBA" id="ARBA00023027"/>
    </source>
</evidence>
<dbReference type="OrthoDB" id="6133115at2759"/>
<keyword evidence="2 6" id="KW-0328">Glycosyltransferase</keyword>
<dbReference type="InterPro" id="IPR043472">
    <property type="entry name" value="Macro_dom-like"/>
</dbReference>
<keyword evidence="11" id="KW-1185">Reference proteome</keyword>
<feature type="compositionally biased region" description="Low complexity" evidence="7">
    <location>
        <begin position="161"/>
        <end position="175"/>
    </location>
</feature>
<evidence type="ECO:0000313" key="11">
    <source>
        <dbReference type="Proteomes" id="UP000009022"/>
    </source>
</evidence>
<feature type="compositionally biased region" description="Polar residues" evidence="7">
    <location>
        <begin position="134"/>
        <end position="160"/>
    </location>
</feature>
<organism evidence="10 11">
    <name type="scientific">Trichoplax adhaerens</name>
    <name type="common">Trichoplax reptans</name>
    <dbReference type="NCBI Taxonomy" id="10228"/>
    <lineage>
        <taxon>Eukaryota</taxon>
        <taxon>Metazoa</taxon>
        <taxon>Placozoa</taxon>
        <taxon>Uniplacotomia</taxon>
        <taxon>Trichoplacea</taxon>
        <taxon>Trichoplacidae</taxon>
        <taxon>Trichoplax</taxon>
    </lineage>
</organism>
<reference evidence="10 11" key="1">
    <citation type="journal article" date="2008" name="Nature">
        <title>The Trichoplax genome and the nature of placozoans.</title>
        <authorList>
            <person name="Srivastava M."/>
            <person name="Begovic E."/>
            <person name="Chapman J."/>
            <person name="Putnam N.H."/>
            <person name="Hellsten U."/>
            <person name="Kawashima T."/>
            <person name="Kuo A."/>
            <person name="Mitros T."/>
            <person name="Salamov A."/>
            <person name="Carpenter M.L."/>
            <person name="Signorovitch A.Y."/>
            <person name="Moreno M.A."/>
            <person name="Kamm K."/>
            <person name="Grimwood J."/>
            <person name="Schmutz J."/>
            <person name="Shapiro H."/>
            <person name="Grigoriev I.V."/>
            <person name="Buss L.W."/>
            <person name="Schierwater B."/>
            <person name="Dellaporta S.L."/>
            <person name="Rokhsar D.S."/>
        </authorList>
    </citation>
    <scope>NUCLEOTIDE SEQUENCE [LARGE SCALE GENOMIC DNA]</scope>
    <source>
        <strain evidence="10 11">Grell-BS-1999</strain>
    </source>
</reference>
<accession>B3S3K8</accession>
<dbReference type="Gene3D" id="3.40.220.10">
    <property type="entry name" value="Leucine Aminopeptidase, subunit E, domain 1"/>
    <property type="match status" value="1"/>
</dbReference>
<evidence type="ECO:0000256" key="1">
    <source>
        <dbReference type="ARBA" id="ARBA00004123"/>
    </source>
</evidence>
<dbReference type="PROSITE" id="PS51154">
    <property type="entry name" value="MACRO"/>
    <property type="match status" value="1"/>
</dbReference>
<keyword evidence="5" id="KW-0539">Nucleus</keyword>
<dbReference type="EMBL" id="DS985248">
    <property type="protein sequence ID" value="EDV22813.1"/>
    <property type="molecule type" value="Genomic_DNA"/>
</dbReference>